<dbReference type="PANTHER" id="PTHR33336">
    <property type="entry name" value="QUINOL MONOOXYGENASE YGIN-RELATED"/>
    <property type="match status" value="1"/>
</dbReference>
<dbReference type="PROSITE" id="PS51725">
    <property type="entry name" value="ABM"/>
    <property type="match status" value="1"/>
</dbReference>
<dbReference type="InterPro" id="IPR007138">
    <property type="entry name" value="ABM_dom"/>
</dbReference>
<proteinExistence type="predicted"/>
<dbReference type="Proteomes" id="UP000004095">
    <property type="component" value="Unassembled WGS sequence"/>
</dbReference>
<keyword evidence="2" id="KW-0503">Monooxygenase</keyword>
<gene>
    <name evidence="2" type="ORF">M23134_08357</name>
</gene>
<dbReference type="EMBL" id="AAWS01000024">
    <property type="protein sequence ID" value="EAY27405.1"/>
    <property type="molecule type" value="Genomic_DNA"/>
</dbReference>
<dbReference type="InterPro" id="IPR050744">
    <property type="entry name" value="AI-2_Isomerase_LsrG"/>
</dbReference>
<protein>
    <submittedName>
        <fullName evidence="2">Antibiotic biosynthesis monooxygenase</fullName>
    </submittedName>
</protein>
<feature type="domain" description="ABM" evidence="1">
    <location>
        <begin position="5"/>
        <end position="93"/>
    </location>
</feature>
<comment type="caution">
    <text evidence="2">The sequence shown here is derived from an EMBL/GenBank/DDBJ whole genome shotgun (WGS) entry which is preliminary data.</text>
</comment>
<evidence type="ECO:0000313" key="2">
    <source>
        <dbReference type="EMBL" id="EAY27405.1"/>
    </source>
</evidence>
<dbReference type="AlphaFoldDB" id="A1ZQN3"/>
<name>A1ZQN3_MICM2</name>
<dbReference type="SUPFAM" id="SSF54909">
    <property type="entry name" value="Dimeric alpha+beta barrel"/>
    <property type="match status" value="1"/>
</dbReference>
<dbReference type="OrthoDB" id="9806189at2"/>
<evidence type="ECO:0000259" key="1">
    <source>
        <dbReference type="PROSITE" id="PS51725"/>
    </source>
</evidence>
<sequence>MSQPFFTIAKLTAKEGKLAELEQVLNKLAEATRQEAGAHDYFFIKDAQNSNTILSFERWENEEEETKHWSTPHLKHAFTKLQNLLEEEAIIHKGHQII</sequence>
<accession>A1ZQN3</accession>
<dbReference type="Gene3D" id="3.30.70.100">
    <property type="match status" value="1"/>
</dbReference>
<organism evidence="2 3">
    <name type="scientific">Microscilla marina ATCC 23134</name>
    <dbReference type="NCBI Taxonomy" id="313606"/>
    <lineage>
        <taxon>Bacteria</taxon>
        <taxon>Pseudomonadati</taxon>
        <taxon>Bacteroidota</taxon>
        <taxon>Cytophagia</taxon>
        <taxon>Cytophagales</taxon>
        <taxon>Microscillaceae</taxon>
        <taxon>Microscilla</taxon>
    </lineage>
</organism>
<dbReference type="eggNOG" id="COG1359">
    <property type="taxonomic scope" value="Bacteria"/>
</dbReference>
<dbReference type="Pfam" id="PF03992">
    <property type="entry name" value="ABM"/>
    <property type="match status" value="1"/>
</dbReference>
<keyword evidence="3" id="KW-1185">Reference proteome</keyword>
<dbReference type="GO" id="GO:0004497">
    <property type="term" value="F:monooxygenase activity"/>
    <property type="evidence" value="ECO:0007669"/>
    <property type="project" value="UniProtKB-KW"/>
</dbReference>
<keyword evidence="2" id="KW-0560">Oxidoreductase</keyword>
<dbReference type="RefSeq" id="WP_002699816.1">
    <property type="nucleotide sequence ID" value="NZ_AAWS01000024.1"/>
</dbReference>
<evidence type="ECO:0000313" key="3">
    <source>
        <dbReference type="Proteomes" id="UP000004095"/>
    </source>
</evidence>
<dbReference type="PANTHER" id="PTHR33336:SF15">
    <property type="entry name" value="ABM DOMAIN-CONTAINING PROTEIN"/>
    <property type="match status" value="1"/>
</dbReference>
<dbReference type="InterPro" id="IPR011008">
    <property type="entry name" value="Dimeric_a/b-barrel"/>
</dbReference>
<reference evidence="2 3" key="1">
    <citation type="submission" date="2007-01" db="EMBL/GenBank/DDBJ databases">
        <authorList>
            <person name="Haygood M."/>
            <person name="Podell S."/>
            <person name="Anderson C."/>
            <person name="Hopkinson B."/>
            <person name="Roe K."/>
            <person name="Barbeau K."/>
            <person name="Gaasterland T."/>
            <person name="Ferriera S."/>
            <person name="Johnson J."/>
            <person name="Kravitz S."/>
            <person name="Beeson K."/>
            <person name="Sutton G."/>
            <person name="Rogers Y.-H."/>
            <person name="Friedman R."/>
            <person name="Frazier M."/>
            <person name="Venter J.C."/>
        </authorList>
    </citation>
    <scope>NUCLEOTIDE SEQUENCE [LARGE SCALE GENOMIC DNA]</scope>
    <source>
        <strain evidence="2 3">ATCC 23134</strain>
    </source>
</reference>